<dbReference type="CDD" id="cd00093">
    <property type="entry name" value="HTH_XRE"/>
    <property type="match status" value="1"/>
</dbReference>
<dbReference type="InterPro" id="IPR010057">
    <property type="entry name" value="Transcription_activator_Rgg_C"/>
</dbReference>
<dbReference type="NCBIfam" id="TIGR01716">
    <property type="entry name" value="RGG_Cterm"/>
    <property type="match status" value="1"/>
</dbReference>
<proteinExistence type="predicted"/>
<dbReference type="Pfam" id="PF01381">
    <property type="entry name" value="HTH_3"/>
    <property type="match status" value="1"/>
</dbReference>
<protein>
    <submittedName>
        <fullName evidence="2">Helix-turn-helix domain-containing protein</fullName>
    </submittedName>
</protein>
<dbReference type="SMART" id="SM00530">
    <property type="entry name" value="HTH_XRE"/>
    <property type="match status" value="1"/>
</dbReference>
<reference evidence="2 3" key="1">
    <citation type="submission" date="2019-12" db="EMBL/GenBank/DDBJ databases">
        <title>Complete Genome Sequences of Lactobacillus strains, C25 and P38, Isolated from Chicken Cecum.</title>
        <authorList>
            <person name="Hassan H.M."/>
            <person name="Mendoza M."/>
            <person name="Rezvani M."/>
            <person name="Koci M.D."/>
            <person name="Dickey A.N."/>
            <person name="Scholl E.H."/>
        </authorList>
    </citation>
    <scope>NUCLEOTIDE SEQUENCE [LARGE SCALE GENOMIC DNA]</scope>
    <source>
        <strain evidence="2 3">C25</strain>
    </source>
</reference>
<dbReference type="PANTHER" id="PTHR37038">
    <property type="entry name" value="TRANSCRIPTIONAL REGULATOR-RELATED"/>
    <property type="match status" value="1"/>
</dbReference>
<organism evidence="2 3">
    <name type="scientific">Lactobacillus crispatus</name>
    <dbReference type="NCBI Taxonomy" id="47770"/>
    <lineage>
        <taxon>Bacteria</taxon>
        <taxon>Bacillati</taxon>
        <taxon>Bacillota</taxon>
        <taxon>Bacilli</taxon>
        <taxon>Lactobacillales</taxon>
        <taxon>Lactobacillaceae</taxon>
        <taxon>Lactobacillus</taxon>
    </lineage>
</organism>
<dbReference type="InterPro" id="IPR011990">
    <property type="entry name" value="TPR-like_helical_dom_sf"/>
</dbReference>
<name>A0AB37DJA0_9LACO</name>
<dbReference type="RefSeq" id="WP_065990191.1">
    <property type="nucleotide sequence ID" value="NZ_CP047142.1"/>
</dbReference>
<dbReference type="AlphaFoldDB" id="A0AB37DJA0"/>
<dbReference type="PROSITE" id="PS50943">
    <property type="entry name" value="HTH_CROC1"/>
    <property type="match status" value="1"/>
</dbReference>
<dbReference type="EMBL" id="CP047142">
    <property type="protein sequence ID" value="QHQ68897.1"/>
    <property type="molecule type" value="Genomic_DNA"/>
</dbReference>
<dbReference type="InterPro" id="IPR001387">
    <property type="entry name" value="Cro/C1-type_HTH"/>
</dbReference>
<dbReference type="Pfam" id="PF21259">
    <property type="entry name" value="Rgg_C"/>
    <property type="match status" value="1"/>
</dbReference>
<sequence length="289" mass="33612">MFKYGSVYKQLRKDQEITQTEACKGICSISKLSRWENNQVEVEFSTAIALLRRINITLDEFTHYAAMKTEFTLPDDIITAIKDNDTEVLEKFVQEQLNHYHATKNILELKNIILVCNQLFLMTGKNYLTPADINRIGSYLLHNTVWSKYNILLFANSPFLLNSKIGYQIALRIIHNFHPTESLNENTTIFIGGLSDTVIALVFKKKLDCAQKILNELKKIEFPFYLMFFSLTLTLLQKIIDYCHTLNAQPVLAMIDTIVQLNCMEVAQKWLEIFKDVQQIWPEKENYKP</sequence>
<dbReference type="InterPro" id="IPR053163">
    <property type="entry name" value="HTH-type_regulator_Rgg"/>
</dbReference>
<evidence type="ECO:0000313" key="3">
    <source>
        <dbReference type="Proteomes" id="UP000464915"/>
    </source>
</evidence>
<accession>A0AB37DJA0</accession>
<dbReference type="Proteomes" id="UP000464915">
    <property type="component" value="Chromosome"/>
</dbReference>
<feature type="domain" description="HTH cro/C1-type" evidence="1">
    <location>
        <begin position="9"/>
        <end position="61"/>
    </location>
</feature>
<gene>
    <name evidence="2" type="ORF">GSR61_10330</name>
</gene>
<dbReference type="Gene3D" id="1.25.40.10">
    <property type="entry name" value="Tetratricopeptide repeat domain"/>
    <property type="match status" value="1"/>
</dbReference>
<evidence type="ECO:0000259" key="1">
    <source>
        <dbReference type="PROSITE" id="PS50943"/>
    </source>
</evidence>
<dbReference type="InterPro" id="IPR010982">
    <property type="entry name" value="Lambda_DNA-bd_dom_sf"/>
</dbReference>
<evidence type="ECO:0000313" key="2">
    <source>
        <dbReference type="EMBL" id="QHQ68897.1"/>
    </source>
</evidence>
<dbReference type="SUPFAM" id="SSF47413">
    <property type="entry name" value="lambda repressor-like DNA-binding domains"/>
    <property type="match status" value="1"/>
</dbReference>
<dbReference type="GO" id="GO:0003677">
    <property type="term" value="F:DNA binding"/>
    <property type="evidence" value="ECO:0007669"/>
    <property type="project" value="InterPro"/>
</dbReference>